<reference evidence="1" key="1">
    <citation type="journal article" date="2020" name="Nature">
        <title>Giant virus diversity and host interactions through global metagenomics.</title>
        <authorList>
            <person name="Schulz F."/>
            <person name="Roux S."/>
            <person name="Paez-Espino D."/>
            <person name="Jungbluth S."/>
            <person name="Walsh D.A."/>
            <person name="Denef V.J."/>
            <person name="McMahon K.D."/>
            <person name="Konstantinidis K.T."/>
            <person name="Eloe-Fadrosh E.A."/>
            <person name="Kyrpides N.C."/>
            <person name="Woyke T."/>
        </authorList>
    </citation>
    <scope>NUCLEOTIDE SEQUENCE</scope>
    <source>
        <strain evidence="1">GVMAG-S-1017745-26</strain>
    </source>
</reference>
<protein>
    <submittedName>
        <fullName evidence="1">Uncharacterized protein</fullName>
    </submittedName>
</protein>
<dbReference type="EMBL" id="MN740592">
    <property type="protein sequence ID" value="QHU35428.1"/>
    <property type="molecule type" value="Genomic_DNA"/>
</dbReference>
<accession>A0A6C0LZG2</accession>
<sequence length="39" mass="4672">MSFFCYHKTPILGKYVKIEQFLGKKTAMHNFSQKKCKLF</sequence>
<dbReference type="AlphaFoldDB" id="A0A6C0LZG2"/>
<name>A0A6C0LZG2_9ZZZZ</name>
<proteinExistence type="predicted"/>
<organism evidence="1">
    <name type="scientific">viral metagenome</name>
    <dbReference type="NCBI Taxonomy" id="1070528"/>
    <lineage>
        <taxon>unclassified sequences</taxon>
        <taxon>metagenomes</taxon>
        <taxon>organismal metagenomes</taxon>
    </lineage>
</organism>
<evidence type="ECO:0000313" key="1">
    <source>
        <dbReference type="EMBL" id="QHU35428.1"/>
    </source>
</evidence>